<dbReference type="EMBL" id="MKCS01000001">
    <property type="protein sequence ID" value="OHX14794.1"/>
    <property type="molecule type" value="Genomic_DNA"/>
</dbReference>
<reference evidence="5 6" key="1">
    <citation type="submission" date="2016-09" db="EMBL/GenBank/DDBJ databases">
        <title>Chromobacterium muskegensis sp. nov., an insecticidal bacterium isolated from Sphagnum bogs.</title>
        <authorList>
            <person name="Sparks M.E."/>
            <person name="Blackburn M.B."/>
            <person name="Gundersen-Rindal D.E."/>
            <person name="Mitchell A."/>
            <person name="Farrar R."/>
            <person name="Kuhar D."/>
        </authorList>
    </citation>
    <scope>NUCLEOTIDE SEQUENCE [LARGE SCALE GENOMIC DNA]</scope>
    <source>
        <strain evidence="5 6">37-2</strain>
    </source>
</reference>
<dbReference type="PANTHER" id="PTHR43280">
    <property type="entry name" value="ARAC-FAMILY TRANSCRIPTIONAL REGULATOR"/>
    <property type="match status" value="1"/>
</dbReference>
<dbReference type="OrthoDB" id="9803764at2"/>
<accession>A0A1S1X5N2</accession>
<evidence type="ECO:0000256" key="2">
    <source>
        <dbReference type="ARBA" id="ARBA00023125"/>
    </source>
</evidence>
<dbReference type="RefSeq" id="WP_071116288.1">
    <property type="nucleotide sequence ID" value="NZ_MKCS01000001.1"/>
</dbReference>
<dbReference type="SUPFAM" id="SSF46689">
    <property type="entry name" value="Homeodomain-like"/>
    <property type="match status" value="2"/>
</dbReference>
<organism evidence="5 6">
    <name type="scientific">Chromobacterium sphagni</name>
    <dbReference type="NCBI Taxonomy" id="1903179"/>
    <lineage>
        <taxon>Bacteria</taxon>
        <taxon>Pseudomonadati</taxon>
        <taxon>Pseudomonadota</taxon>
        <taxon>Betaproteobacteria</taxon>
        <taxon>Neisseriales</taxon>
        <taxon>Chromobacteriaceae</taxon>
        <taxon>Chromobacterium</taxon>
    </lineage>
</organism>
<dbReference type="Gene3D" id="3.40.50.880">
    <property type="match status" value="1"/>
</dbReference>
<dbReference type="Proteomes" id="UP000180088">
    <property type="component" value="Unassembled WGS sequence"/>
</dbReference>
<keyword evidence="2" id="KW-0238">DNA-binding</keyword>
<protein>
    <submittedName>
        <fullName evidence="5">AraC family transcriptional regulator</fullName>
    </submittedName>
</protein>
<comment type="caution">
    <text evidence="5">The sequence shown here is derived from an EMBL/GenBank/DDBJ whole genome shotgun (WGS) entry which is preliminary data.</text>
</comment>
<sequence length="354" mass="39064">MSTCVDLLYLPNCLGGTLFSAIDVLQAANKLWHLRHPRQKTPRFLWRLLDADGATLPLPPWLCSQSGAPSAQAGQSVLLVPGIDMDSVPHLKQQLDRSGAALALIARRHAAGDIIAANYNGAAMLARAGILDERNATITWLIAGWFSGHHPKVRLLMDRPVTIDGNIFCSGAPASSINLALELVRHFAGDELAQSCTNGLLYQPARFEQSGQTLPLLGTPTRDSPVCKARRWLEQHVTEPYSLDKVAEAAAVSSRTLLRHFREVADMTPLEYLQQLRVERAKLLLEVTTADLQGIMEQCGYEDASSFRRLFRRQTGLTPTAYRRAYALRATRRWWRAGDAVVPPRERAATGLSA</sequence>
<dbReference type="SMART" id="SM00342">
    <property type="entry name" value="HTH_ARAC"/>
    <property type="match status" value="1"/>
</dbReference>
<keyword evidence="1" id="KW-0805">Transcription regulation</keyword>
<proteinExistence type="predicted"/>
<evidence type="ECO:0000256" key="3">
    <source>
        <dbReference type="ARBA" id="ARBA00023163"/>
    </source>
</evidence>
<dbReference type="Gene3D" id="1.10.10.60">
    <property type="entry name" value="Homeodomain-like"/>
    <property type="match status" value="2"/>
</dbReference>
<dbReference type="Pfam" id="PF12833">
    <property type="entry name" value="HTH_18"/>
    <property type="match status" value="1"/>
</dbReference>
<gene>
    <name evidence="5" type="ORF">BI347_15740</name>
</gene>
<dbReference type="GO" id="GO:0003700">
    <property type="term" value="F:DNA-binding transcription factor activity"/>
    <property type="evidence" value="ECO:0007669"/>
    <property type="project" value="InterPro"/>
</dbReference>
<evidence type="ECO:0000313" key="5">
    <source>
        <dbReference type="EMBL" id="OHX14794.1"/>
    </source>
</evidence>
<dbReference type="STRING" id="1903179.BI347_15740"/>
<dbReference type="SUPFAM" id="SSF52317">
    <property type="entry name" value="Class I glutamine amidotransferase-like"/>
    <property type="match status" value="1"/>
</dbReference>
<evidence type="ECO:0000256" key="1">
    <source>
        <dbReference type="ARBA" id="ARBA00023015"/>
    </source>
</evidence>
<dbReference type="PANTHER" id="PTHR43280:SF2">
    <property type="entry name" value="HTH-TYPE TRANSCRIPTIONAL REGULATOR EXSA"/>
    <property type="match status" value="1"/>
</dbReference>
<keyword evidence="3" id="KW-0804">Transcription</keyword>
<dbReference type="GO" id="GO:0043565">
    <property type="term" value="F:sequence-specific DNA binding"/>
    <property type="evidence" value="ECO:0007669"/>
    <property type="project" value="InterPro"/>
</dbReference>
<dbReference type="PROSITE" id="PS01124">
    <property type="entry name" value="HTH_ARAC_FAMILY_2"/>
    <property type="match status" value="1"/>
</dbReference>
<evidence type="ECO:0000259" key="4">
    <source>
        <dbReference type="PROSITE" id="PS01124"/>
    </source>
</evidence>
<dbReference type="InterPro" id="IPR018060">
    <property type="entry name" value="HTH_AraC"/>
</dbReference>
<evidence type="ECO:0000313" key="6">
    <source>
        <dbReference type="Proteomes" id="UP000180088"/>
    </source>
</evidence>
<dbReference type="InterPro" id="IPR029062">
    <property type="entry name" value="Class_I_gatase-like"/>
</dbReference>
<dbReference type="InterPro" id="IPR009057">
    <property type="entry name" value="Homeodomain-like_sf"/>
</dbReference>
<name>A0A1S1X5N2_9NEIS</name>
<dbReference type="AlphaFoldDB" id="A0A1S1X5N2"/>
<feature type="domain" description="HTH araC/xylS-type" evidence="4">
    <location>
        <begin position="227"/>
        <end position="325"/>
    </location>
</feature>